<keyword evidence="8" id="KW-1015">Disulfide bond</keyword>
<dbReference type="InterPro" id="IPR036249">
    <property type="entry name" value="Thioredoxin-like_sf"/>
</dbReference>
<name>A0A2L0VDJ2_HETAV</name>
<evidence type="ECO:0000256" key="10">
    <source>
        <dbReference type="ARBA" id="ARBA00023284"/>
    </source>
</evidence>
<dbReference type="PROSITE" id="PS00194">
    <property type="entry name" value="THIOREDOXIN_1"/>
    <property type="match status" value="2"/>
</dbReference>
<dbReference type="Pfam" id="PF24541">
    <property type="entry name" value="Thioredox_PDIA6_C"/>
    <property type="match status" value="1"/>
</dbReference>
<dbReference type="GO" id="GO:0015035">
    <property type="term" value="F:protein-disulfide reductase activity"/>
    <property type="evidence" value="ECO:0007669"/>
    <property type="project" value="TreeGrafter"/>
</dbReference>
<dbReference type="EMBL" id="MG525210">
    <property type="protein sequence ID" value="AVA09675.1"/>
    <property type="molecule type" value="Genomic_DNA"/>
</dbReference>
<feature type="domain" description="Thioredoxin" evidence="14">
    <location>
        <begin position="158"/>
        <end position="293"/>
    </location>
</feature>
<keyword evidence="6" id="KW-0677">Repeat</keyword>
<dbReference type="AlphaFoldDB" id="A0A2L0VDJ2"/>
<evidence type="ECO:0000256" key="9">
    <source>
        <dbReference type="ARBA" id="ARBA00023235"/>
    </source>
</evidence>
<evidence type="ECO:0000313" key="15">
    <source>
        <dbReference type="EMBL" id="AVA09675.1"/>
    </source>
</evidence>
<dbReference type="FunFam" id="3.40.30.10:FF:000032">
    <property type="entry name" value="Protein disulfide-isomerase A6 homolog"/>
    <property type="match status" value="1"/>
</dbReference>
<dbReference type="InterPro" id="IPR013766">
    <property type="entry name" value="Thioredoxin_domain"/>
</dbReference>
<feature type="compositionally biased region" description="Basic and acidic residues" evidence="12">
    <location>
        <begin position="450"/>
        <end position="484"/>
    </location>
</feature>
<comment type="catalytic activity">
    <reaction evidence="1">
        <text>Catalyzes the rearrangement of -S-S- bonds in proteins.</text>
        <dbReference type="EC" id="5.3.4.1"/>
    </reaction>
</comment>
<protein>
    <recommendedName>
        <fullName evidence="4">protein disulfide-isomerase</fullName>
        <ecNumber evidence="4">5.3.4.1</ecNumber>
    </recommendedName>
</protein>
<dbReference type="Gene3D" id="3.40.30.10">
    <property type="entry name" value="Glutaredoxin"/>
    <property type="match status" value="3"/>
</dbReference>
<feature type="compositionally biased region" description="Gly residues" evidence="12">
    <location>
        <begin position="147"/>
        <end position="164"/>
    </location>
</feature>
<feature type="compositionally biased region" description="Acidic residues" evidence="12">
    <location>
        <begin position="427"/>
        <end position="449"/>
    </location>
</feature>
<reference evidence="15" key="1">
    <citation type="journal article" date="2018" name="Front. Plant Sci.">
        <title>Large-Scale Identification and Characterization of Heterodera avenae Putative Effectors Suppressing or Inducing Cell Death in Nicotiana benthamiana.</title>
        <authorList>
            <person name="Chen C."/>
            <person name="Chen Y."/>
            <person name="Jian H."/>
            <person name="Yang D."/>
            <person name="Dai Y."/>
            <person name="Pan L."/>
            <person name="Shi F."/>
            <person name="Yang S."/>
            <person name="Liu Q."/>
        </authorList>
    </citation>
    <scope>NUCLEOTIDE SEQUENCE</scope>
    <source>
        <strain evidence="15">Isotig14693</strain>
    </source>
</reference>
<keyword evidence="9" id="KW-0413">Isomerase</keyword>
<evidence type="ECO:0000256" key="13">
    <source>
        <dbReference type="SAM" id="SignalP"/>
    </source>
</evidence>
<comment type="similarity">
    <text evidence="3 11">Belongs to the protein disulfide isomerase family.</text>
</comment>
<comment type="subcellular location">
    <subcellularLocation>
        <location evidence="2">Endoplasmic reticulum lumen</location>
    </subcellularLocation>
</comment>
<feature type="region of interest" description="Disordered" evidence="12">
    <location>
        <begin position="143"/>
        <end position="166"/>
    </location>
</feature>
<evidence type="ECO:0000256" key="7">
    <source>
        <dbReference type="ARBA" id="ARBA00022824"/>
    </source>
</evidence>
<evidence type="ECO:0000256" key="5">
    <source>
        <dbReference type="ARBA" id="ARBA00022729"/>
    </source>
</evidence>
<feature type="region of interest" description="Disordered" evidence="12">
    <location>
        <begin position="427"/>
        <end position="484"/>
    </location>
</feature>
<evidence type="ECO:0000256" key="6">
    <source>
        <dbReference type="ARBA" id="ARBA00022737"/>
    </source>
</evidence>
<dbReference type="EC" id="5.3.4.1" evidence="4"/>
<dbReference type="NCBIfam" id="TIGR01126">
    <property type="entry name" value="pdi_dom"/>
    <property type="match status" value="1"/>
</dbReference>
<evidence type="ECO:0000259" key="14">
    <source>
        <dbReference type="PROSITE" id="PS51352"/>
    </source>
</evidence>
<dbReference type="CDD" id="cd02983">
    <property type="entry name" value="P5_C"/>
    <property type="match status" value="1"/>
</dbReference>
<evidence type="ECO:0000256" key="1">
    <source>
        <dbReference type="ARBA" id="ARBA00001182"/>
    </source>
</evidence>
<proteinExistence type="inferred from homology"/>
<accession>A0A2L0VDJ2</accession>
<dbReference type="InterPro" id="IPR057305">
    <property type="entry name" value="Thioredox_PDIA6_C"/>
</dbReference>
<dbReference type="GO" id="GO:0034976">
    <property type="term" value="P:response to endoplasmic reticulum stress"/>
    <property type="evidence" value="ECO:0007669"/>
    <property type="project" value="TreeGrafter"/>
</dbReference>
<dbReference type="PANTHER" id="PTHR45815:SF3">
    <property type="entry name" value="PROTEIN DISULFIDE-ISOMERASE A6"/>
    <property type="match status" value="1"/>
</dbReference>
<feature type="signal peptide" evidence="13">
    <location>
        <begin position="1"/>
        <end position="23"/>
    </location>
</feature>
<keyword evidence="5 13" id="KW-0732">Signal</keyword>
<organism evidence="15">
    <name type="scientific">Heterodera avenae</name>
    <name type="common">Cereal cyst nematode worm</name>
    <dbReference type="NCBI Taxonomy" id="34510"/>
    <lineage>
        <taxon>Eukaryota</taxon>
        <taxon>Metazoa</taxon>
        <taxon>Ecdysozoa</taxon>
        <taxon>Nematoda</taxon>
        <taxon>Chromadorea</taxon>
        <taxon>Rhabditida</taxon>
        <taxon>Tylenchina</taxon>
        <taxon>Tylenchomorpha</taxon>
        <taxon>Tylenchoidea</taxon>
        <taxon>Heteroderidae</taxon>
        <taxon>Heteroderinae</taxon>
        <taxon>Heterodera</taxon>
    </lineage>
</organism>
<dbReference type="SUPFAM" id="SSF52833">
    <property type="entry name" value="Thioredoxin-like"/>
    <property type="match status" value="3"/>
</dbReference>
<dbReference type="InterPro" id="IPR017937">
    <property type="entry name" value="Thioredoxin_CS"/>
</dbReference>
<evidence type="ECO:0000256" key="2">
    <source>
        <dbReference type="ARBA" id="ARBA00004319"/>
    </source>
</evidence>
<evidence type="ECO:0000256" key="4">
    <source>
        <dbReference type="ARBA" id="ARBA00012723"/>
    </source>
</evidence>
<evidence type="ECO:0000256" key="12">
    <source>
        <dbReference type="SAM" id="MobiDB-lite"/>
    </source>
</evidence>
<dbReference type="InterPro" id="IPR005788">
    <property type="entry name" value="PDI_thioredoxin-like_dom"/>
</dbReference>
<evidence type="ECO:0000256" key="8">
    <source>
        <dbReference type="ARBA" id="ARBA00023157"/>
    </source>
</evidence>
<evidence type="ECO:0000256" key="3">
    <source>
        <dbReference type="ARBA" id="ARBA00006347"/>
    </source>
</evidence>
<dbReference type="PROSITE" id="PS51352">
    <property type="entry name" value="THIOREDOXIN_2"/>
    <property type="match status" value="2"/>
</dbReference>
<feature type="domain" description="Thioredoxin" evidence="14">
    <location>
        <begin position="10"/>
        <end position="137"/>
    </location>
</feature>
<dbReference type="GO" id="GO:0003756">
    <property type="term" value="F:protein disulfide isomerase activity"/>
    <property type="evidence" value="ECO:0007669"/>
    <property type="project" value="UniProtKB-EC"/>
</dbReference>
<keyword evidence="7" id="KW-0256">Endoplasmic reticulum</keyword>
<evidence type="ECO:0000256" key="11">
    <source>
        <dbReference type="RuleBase" id="RU004208"/>
    </source>
</evidence>
<dbReference type="Pfam" id="PF00085">
    <property type="entry name" value="Thioredoxin"/>
    <property type="match status" value="2"/>
</dbReference>
<dbReference type="CDD" id="cd03001">
    <property type="entry name" value="PDI_a_P5"/>
    <property type="match status" value="2"/>
</dbReference>
<feature type="chain" id="PRO_5014940871" description="protein disulfide-isomerase" evidence="13">
    <location>
        <begin position="24"/>
        <end position="484"/>
    </location>
</feature>
<keyword evidence="10" id="KW-0676">Redox-active center</keyword>
<sequence>MRRFCSNFLLLIFSALLFVSVRAFYDASDEVVDLTAGNFQKRVLDDDSVWIVEFYAPWCGHCQRLVPDYKRAAKALKGLVKMGGVDMTQHQAVGAPYNVQGFPTIKIFGLDKKKPSDYNGQRTAQDFVNAAVNEVKRVANARLSGRADGGGGGGYQQKSGGNGGPNSVVQLTDANFEELVLRSKDLWMVEFFAPWCGHCKNLEPHWRAASAELKGKVKLGALDATVHTTIANQFGVRGFPTIKFFGAGEKTVNDAVDYDGGRTTSDIVQWAMRKVTENLPPPELKQVLSQNSFDESCKDQQLCIIVFLPHIMDCQSKCRNDYLAMLRELADKFKRNHWGWVWTEAGQQPELEQSFGIGGFGYPAMVAVNTRKLKYSTMTGSFGQSGISEFLRDLSYGKGKTSSVPGAKMPALVTVQPWDGKDAELPQMEELDDFDVSDVSLDDDEEEEVVVEKKQQTKKEGKEAKEEKKASKDEKKKTTKKNEL</sequence>
<dbReference type="PRINTS" id="PR00421">
    <property type="entry name" value="THIOREDOXIN"/>
</dbReference>
<dbReference type="PANTHER" id="PTHR45815">
    <property type="entry name" value="PROTEIN DISULFIDE-ISOMERASE A6"/>
    <property type="match status" value="1"/>
</dbReference>
<dbReference type="GO" id="GO:0005788">
    <property type="term" value="C:endoplasmic reticulum lumen"/>
    <property type="evidence" value="ECO:0007669"/>
    <property type="project" value="UniProtKB-SubCell"/>
</dbReference>